<name>A0A7S7M141_9BACT</name>
<dbReference type="InterPro" id="IPR029000">
    <property type="entry name" value="Cyclophilin-like_dom_sf"/>
</dbReference>
<gene>
    <name evidence="11" type="ORF">HUE87_02360</name>
</gene>
<proteinExistence type="inferred from homology"/>
<accession>A0A7S7M141</accession>
<dbReference type="Pfam" id="PF00160">
    <property type="entry name" value="Pro_isomerase"/>
    <property type="match status" value="1"/>
</dbReference>
<evidence type="ECO:0000256" key="5">
    <source>
        <dbReference type="ARBA" id="ARBA00022737"/>
    </source>
</evidence>
<evidence type="ECO:0000256" key="1">
    <source>
        <dbReference type="ARBA" id="ARBA00000971"/>
    </source>
</evidence>
<comment type="catalytic activity">
    <reaction evidence="1 9">
        <text>[protein]-peptidylproline (omega=180) = [protein]-peptidylproline (omega=0)</text>
        <dbReference type="Rhea" id="RHEA:16237"/>
        <dbReference type="Rhea" id="RHEA-COMP:10747"/>
        <dbReference type="Rhea" id="RHEA-COMP:10748"/>
        <dbReference type="ChEBI" id="CHEBI:83833"/>
        <dbReference type="ChEBI" id="CHEBI:83834"/>
        <dbReference type="EC" id="5.2.1.8"/>
    </reaction>
</comment>
<dbReference type="KEGG" id="smas:HUE87_02360"/>
<feature type="domain" description="PPIase cyclophilin-type" evidence="10">
    <location>
        <begin position="32"/>
        <end position="178"/>
    </location>
</feature>
<reference evidence="11 12" key="1">
    <citation type="submission" date="2020-05" db="EMBL/GenBank/DDBJ databases">
        <title>Sulfurimonas marisnigri, sp. nov., and Sulfurimonas baltica, sp. nov., manganese oxide reducing chemolithoautotrophs of the class Epsilonproteobacteria isolated from the pelagic redoxclines of the Black and Baltic Seas and emended description of the genus Sulfurimonas.</title>
        <authorList>
            <person name="Henkel J.V."/>
            <person name="Laudan C."/>
            <person name="Werner J."/>
            <person name="Neu T."/>
            <person name="Plewe S."/>
            <person name="Sproer C."/>
            <person name="Bunk B."/>
            <person name="Schulz-Vogt H.N."/>
        </authorList>
    </citation>
    <scope>NUCLEOTIDE SEQUENCE [LARGE SCALE GENOMIC DNA]</scope>
    <source>
        <strain evidence="11 12">SoZ1</strain>
    </source>
</reference>
<dbReference type="PRINTS" id="PR00153">
    <property type="entry name" value="CSAPPISMRASE"/>
</dbReference>
<evidence type="ECO:0000256" key="7">
    <source>
        <dbReference type="ARBA" id="ARBA00023235"/>
    </source>
</evidence>
<evidence type="ECO:0000313" key="12">
    <source>
        <dbReference type="Proteomes" id="UP000593836"/>
    </source>
</evidence>
<feature type="binding site" evidence="8">
    <location>
        <position position="135"/>
    </location>
    <ligand>
        <name>cyclosporin A</name>
        <dbReference type="ChEBI" id="CHEBI:4031"/>
    </ligand>
</feature>
<keyword evidence="7 9" id="KW-0413">Isomerase</keyword>
<keyword evidence="12" id="KW-1185">Reference proteome</keyword>
<dbReference type="Proteomes" id="UP000593836">
    <property type="component" value="Chromosome"/>
</dbReference>
<comment type="similarity">
    <text evidence="3 9">Belongs to the cyclophilin-type PPIase family.</text>
</comment>
<dbReference type="GO" id="GO:0003755">
    <property type="term" value="F:peptidyl-prolyl cis-trans isomerase activity"/>
    <property type="evidence" value="ECO:0007669"/>
    <property type="project" value="UniProtKB-UniRule"/>
</dbReference>
<evidence type="ECO:0000259" key="10">
    <source>
        <dbReference type="PROSITE" id="PS50072"/>
    </source>
</evidence>
<dbReference type="EC" id="5.2.1.8" evidence="9"/>
<feature type="binding site" evidence="8">
    <location>
        <begin position="65"/>
        <end position="76"/>
    </location>
    <ligand>
        <name>cyclosporin A</name>
        <dbReference type="ChEBI" id="CHEBI:4031"/>
    </ligand>
</feature>
<dbReference type="SUPFAM" id="SSF50891">
    <property type="entry name" value="Cyclophilin-like"/>
    <property type="match status" value="1"/>
</dbReference>
<comment type="function">
    <text evidence="2 9">PPIases accelerate the folding of proteins. It catalyzes the cis-trans isomerization of proline imidic peptide bonds in oligopeptides.</text>
</comment>
<evidence type="ECO:0000256" key="4">
    <source>
        <dbReference type="ARBA" id="ARBA00022574"/>
    </source>
</evidence>
<dbReference type="Gene3D" id="2.40.100.10">
    <property type="entry name" value="Cyclophilin-like"/>
    <property type="match status" value="1"/>
</dbReference>
<keyword evidence="9" id="KW-0732">Signal</keyword>
<feature type="binding site" evidence="8">
    <location>
        <begin position="81"/>
        <end position="82"/>
    </location>
    <ligand>
        <name>cyclosporin A</name>
        <dbReference type="ChEBI" id="CHEBI:4031"/>
    </ligand>
</feature>
<dbReference type="PROSITE" id="PS50072">
    <property type="entry name" value="CSA_PPIASE_2"/>
    <property type="match status" value="1"/>
</dbReference>
<feature type="binding site" evidence="8">
    <location>
        <begin position="119"/>
        <end position="123"/>
    </location>
    <ligand>
        <name>cyclosporin A</name>
        <dbReference type="ChEBI" id="CHEBI:4031"/>
    </ligand>
</feature>
<dbReference type="InterPro" id="IPR024936">
    <property type="entry name" value="Cyclophilin-type_PPIase"/>
</dbReference>
<protein>
    <recommendedName>
        <fullName evidence="9">Peptidyl-prolyl cis-trans isomerase</fullName>
        <shortName evidence="9">PPIase</shortName>
        <ecNumber evidence="9">5.2.1.8</ecNumber>
    </recommendedName>
</protein>
<dbReference type="EMBL" id="CP054493">
    <property type="protein sequence ID" value="QOY55104.1"/>
    <property type="molecule type" value="Genomic_DNA"/>
</dbReference>
<dbReference type="InterPro" id="IPR044666">
    <property type="entry name" value="Cyclophilin_A-like"/>
</dbReference>
<feature type="chain" id="PRO_5033093135" description="Peptidyl-prolyl cis-trans isomerase" evidence="9">
    <location>
        <begin position="19"/>
        <end position="180"/>
    </location>
</feature>
<dbReference type="InterPro" id="IPR002130">
    <property type="entry name" value="Cyclophilin-type_PPIase_dom"/>
</dbReference>
<keyword evidence="6 9" id="KW-0697">Rotamase</keyword>
<evidence type="ECO:0000256" key="9">
    <source>
        <dbReference type="RuleBase" id="RU363019"/>
    </source>
</evidence>
<dbReference type="RefSeq" id="WP_194367146.1">
    <property type="nucleotide sequence ID" value="NZ_CP054493.1"/>
</dbReference>
<evidence type="ECO:0000256" key="3">
    <source>
        <dbReference type="ARBA" id="ARBA00007365"/>
    </source>
</evidence>
<dbReference type="PANTHER" id="PTHR45625">
    <property type="entry name" value="PEPTIDYL-PROLYL CIS-TRANS ISOMERASE-RELATED"/>
    <property type="match status" value="1"/>
</dbReference>
<evidence type="ECO:0000313" key="11">
    <source>
        <dbReference type="EMBL" id="QOY55104.1"/>
    </source>
</evidence>
<dbReference type="FunFam" id="2.40.100.10:FF:000003">
    <property type="entry name" value="Peptidylprolyl isomerase domain and WD repeat-containing 1"/>
    <property type="match status" value="1"/>
</dbReference>
<feature type="binding site" evidence="8">
    <location>
        <begin position="109"/>
        <end position="114"/>
    </location>
    <ligand>
        <name>cyclosporin A</name>
        <dbReference type="ChEBI" id="CHEBI:4031"/>
    </ligand>
</feature>
<evidence type="ECO:0000256" key="6">
    <source>
        <dbReference type="ARBA" id="ARBA00023110"/>
    </source>
</evidence>
<evidence type="ECO:0000256" key="8">
    <source>
        <dbReference type="PIRSR" id="PIRSR001467-1"/>
    </source>
</evidence>
<feature type="signal peptide" evidence="9">
    <location>
        <begin position="1"/>
        <end position="18"/>
    </location>
</feature>
<feature type="binding site" evidence="8">
    <location>
        <position position="129"/>
    </location>
    <ligand>
        <name>cyclosporin A</name>
        <dbReference type="ChEBI" id="CHEBI:4031"/>
    </ligand>
</feature>
<organism evidence="11 12">
    <name type="scientific">Candidatus Sulfurimonas marisnigri</name>
    <dbReference type="NCBI Taxonomy" id="2740405"/>
    <lineage>
        <taxon>Bacteria</taxon>
        <taxon>Pseudomonadati</taxon>
        <taxon>Campylobacterota</taxon>
        <taxon>Epsilonproteobacteria</taxon>
        <taxon>Campylobacterales</taxon>
        <taxon>Sulfurimonadaceae</taxon>
        <taxon>Sulfurimonas</taxon>
    </lineage>
</organism>
<keyword evidence="5" id="KW-0677">Repeat</keyword>
<dbReference type="PANTHER" id="PTHR45625:SF4">
    <property type="entry name" value="PEPTIDYLPROLYL ISOMERASE DOMAIN AND WD REPEAT-CONTAINING PROTEIN 1"/>
    <property type="match status" value="1"/>
</dbReference>
<keyword evidence="4" id="KW-0853">WD repeat</keyword>
<evidence type="ECO:0000256" key="2">
    <source>
        <dbReference type="ARBA" id="ARBA00002388"/>
    </source>
</evidence>
<dbReference type="AlphaFoldDB" id="A0A7S7M141"/>
<dbReference type="PIRSF" id="PIRSF001467">
    <property type="entry name" value="Peptidylpro_ismrse"/>
    <property type="match status" value="1"/>
</dbReference>
<sequence length="180" mass="19813">MKNIILSLLLALSVNLFAENENPFVVLETTQGNIEIELFPGVAPLAVENFTTHIKNGYYNGIIFHRIIKNFMIQGGDPTGTGRGGSSIWGEAFKDEYKSEVFSRSGIVAMANSGPHTNGSQFFITTAPTPWLNGKHTIFGRVTTQSLSIVQKLENVPTTGRSRGDRPIEDQVIIKAYIKK</sequence>